<evidence type="ECO:0000256" key="6">
    <source>
        <dbReference type="RuleBase" id="RU003567"/>
    </source>
</evidence>
<dbReference type="NCBIfam" id="NF045542">
    <property type="entry name" value="Clp_rel_HeadMat"/>
    <property type="match status" value="1"/>
</dbReference>
<dbReference type="SUPFAM" id="SSF52096">
    <property type="entry name" value="ClpP/crotonase"/>
    <property type="match status" value="1"/>
</dbReference>
<evidence type="ECO:0000256" key="4">
    <source>
        <dbReference type="ARBA" id="ARBA00022801"/>
    </source>
</evidence>
<evidence type="ECO:0000313" key="7">
    <source>
        <dbReference type="EMBL" id="QYN53064.1"/>
    </source>
</evidence>
<dbReference type="Pfam" id="PF00574">
    <property type="entry name" value="CLP_protease"/>
    <property type="match status" value="1"/>
</dbReference>
<evidence type="ECO:0000256" key="3">
    <source>
        <dbReference type="ARBA" id="ARBA00022670"/>
    </source>
</evidence>
<dbReference type="EMBL" id="CP048268">
    <property type="protein sequence ID" value="QYN53064.1"/>
    <property type="molecule type" value="Genomic_DNA"/>
</dbReference>
<protein>
    <recommendedName>
        <fullName evidence="6">ATP-dependent Clp protease proteolytic subunit</fullName>
    </recommendedName>
</protein>
<dbReference type="CDD" id="cd07016">
    <property type="entry name" value="S14_ClpP_1"/>
    <property type="match status" value="1"/>
</dbReference>
<dbReference type="InterPro" id="IPR023562">
    <property type="entry name" value="ClpP/TepA"/>
</dbReference>
<dbReference type="GO" id="GO:0008233">
    <property type="term" value="F:peptidase activity"/>
    <property type="evidence" value="ECO:0007669"/>
    <property type="project" value="UniProtKB-KW"/>
</dbReference>
<keyword evidence="4" id="KW-0378">Hydrolase</keyword>
<sequence length="246" mass="27236">MKKIEIKGPIIDDMYGEFVSFLGDSSFVYPAKIKKELDDTNDDVVIEINSRGGYTSSAAEIYTILKQYQGNVEVHVVGEADSAASIIAMAGDNVLMSPMAMMMIHRASTDASGNADDLASGKQALDELDQNIVNAYATKTGKDEQDIFNLMAKTTWMNAKTAVQEGFADGIMEFENDNVKQNYIAKPMLNATMMIPHFKAEKILEIEKLIGESQKRKNQKPKVEETKKDDKTKLVNYKLGLLFGGK</sequence>
<organism evidence="7 8">
    <name type="scientific">Lactobacillus panisapium</name>
    <dbReference type="NCBI Taxonomy" id="2012495"/>
    <lineage>
        <taxon>Bacteria</taxon>
        <taxon>Bacillati</taxon>
        <taxon>Bacillota</taxon>
        <taxon>Bacilli</taxon>
        <taxon>Lactobacillales</taxon>
        <taxon>Lactobacillaceae</taxon>
        <taxon>Lactobacillus</taxon>
    </lineage>
</organism>
<dbReference type="RefSeq" id="WP_220219864.1">
    <property type="nucleotide sequence ID" value="NZ_CP048268.1"/>
</dbReference>
<accession>A0ABX8W648</accession>
<name>A0ABX8W648_9LACO</name>
<evidence type="ECO:0000256" key="2">
    <source>
        <dbReference type="ARBA" id="ARBA00022490"/>
    </source>
</evidence>
<dbReference type="PANTHER" id="PTHR10381:SF70">
    <property type="entry name" value="ATP-DEPENDENT CLP PROTEASE PROTEOLYTIC SUBUNIT"/>
    <property type="match status" value="1"/>
</dbReference>
<keyword evidence="3 7" id="KW-0645">Protease</keyword>
<evidence type="ECO:0000256" key="5">
    <source>
        <dbReference type="ARBA" id="ARBA00022825"/>
    </source>
</evidence>
<reference evidence="7 8" key="1">
    <citation type="submission" date="2020-01" db="EMBL/GenBank/DDBJ databases">
        <title>Vast differences in strain-level diversity in the gut microbiota of two closely related honey bee species.</title>
        <authorList>
            <person name="Ellegaard K.M."/>
            <person name="Suenami S."/>
            <person name="Miyazaki R."/>
            <person name="Engel P."/>
        </authorList>
    </citation>
    <scope>NUCLEOTIDE SEQUENCE [LARGE SCALE GENOMIC DNA]</scope>
    <source>
        <strain evidence="7 8">ESL0416</strain>
    </source>
</reference>
<comment type="similarity">
    <text evidence="1 6">Belongs to the peptidase S14 family.</text>
</comment>
<dbReference type="Proteomes" id="UP000826550">
    <property type="component" value="Chromosome"/>
</dbReference>
<keyword evidence="8" id="KW-1185">Reference proteome</keyword>
<dbReference type="PANTHER" id="PTHR10381">
    <property type="entry name" value="ATP-DEPENDENT CLP PROTEASE PROTEOLYTIC SUBUNIT"/>
    <property type="match status" value="1"/>
</dbReference>
<dbReference type="Gene3D" id="3.90.226.10">
    <property type="entry name" value="2-enoyl-CoA Hydratase, Chain A, domain 1"/>
    <property type="match status" value="1"/>
</dbReference>
<evidence type="ECO:0000256" key="1">
    <source>
        <dbReference type="ARBA" id="ARBA00007039"/>
    </source>
</evidence>
<dbReference type="GO" id="GO:0006508">
    <property type="term" value="P:proteolysis"/>
    <property type="evidence" value="ECO:0007669"/>
    <property type="project" value="UniProtKB-KW"/>
</dbReference>
<gene>
    <name evidence="7" type="ORF">GYM71_06355</name>
</gene>
<dbReference type="PRINTS" id="PR00127">
    <property type="entry name" value="CLPPROTEASEP"/>
</dbReference>
<dbReference type="InterPro" id="IPR001907">
    <property type="entry name" value="ClpP"/>
</dbReference>
<dbReference type="InterPro" id="IPR029045">
    <property type="entry name" value="ClpP/crotonase-like_dom_sf"/>
</dbReference>
<keyword evidence="5" id="KW-0720">Serine protease</keyword>
<proteinExistence type="inferred from homology"/>
<evidence type="ECO:0000313" key="8">
    <source>
        <dbReference type="Proteomes" id="UP000826550"/>
    </source>
</evidence>
<keyword evidence="2" id="KW-0963">Cytoplasm</keyword>